<evidence type="ECO:0008006" key="4">
    <source>
        <dbReference type="Google" id="ProtNLM"/>
    </source>
</evidence>
<dbReference type="eggNOG" id="ENOG503140B">
    <property type="taxonomic scope" value="Bacteria"/>
</dbReference>
<evidence type="ECO:0000313" key="2">
    <source>
        <dbReference type="EMBL" id="EZH72949.1"/>
    </source>
</evidence>
<feature type="chain" id="PRO_5001517329" description="Peptidase E" evidence="1">
    <location>
        <begin position="25"/>
        <end position="169"/>
    </location>
</feature>
<evidence type="ECO:0000313" key="3">
    <source>
        <dbReference type="Proteomes" id="UP000023541"/>
    </source>
</evidence>
<keyword evidence="1" id="KW-0732">Signal</keyword>
<dbReference type="RefSeq" id="WP_034242731.1">
    <property type="nucleotide sequence ID" value="NZ_AQRA01000006.1"/>
</dbReference>
<proteinExistence type="predicted"/>
<dbReference type="OrthoDB" id="5735516at2"/>
<sequence length="169" mass="19609">MNKILLLFLFVVSVPLSSFTTAHKFYVSVTQVDYNAKQQSLQIVSRVFVDDIEELLKERYDKSTNLDKDEESLGVDKNLAIYLNQKLQFVVNGEEVSFKFLGKEYEDDLIICYLEIENITSLNTIEITNQVLMDLFEEQQNIVHVKKGNQRKSLILEKEKGEGMLKFSE</sequence>
<gene>
    <name evidence="2" type="ORF">ATO12_18180</name>
</gene>
<accession>A0A023BSL8</accession>
<dbReference type="Pfam" id="PF20420">
    <property type="entry name" value="DUF6702"/>
    <property type="match status" value="1"/>
</dbReference>
<dbReference type="STRING" id="1317122.ATO12_18180"/>
<dbReference type="Proteomes" id="UP000023541">
    <property type="component" value="Unassembled WGS sequence"/>
</dbReference>
<keyword evidence="3" id="KW-1185">Reference proteome</keyword>
<dbReference type="InterPro" id="IPR046525">
    <property type="entry name" value="DUF6702"/>
</dbReference>
<feature type="signal peptide" evidence="1">
    <location>
        <begin position="1"/>
        <end position="24"/>
    </location>
</feature>
<organism evidence="2 3">
    <name type="scientific">Aquimarina atlantica</name>
    <dbReference type="NCBI Taxonomy" id="1317122"/>
    <lineage>
        <taxon>Bacteria</taxon>
        <taxon>Pseudomonadati</taxon>
        <taxon>Bacteroidota</taxon>
        <taxon>Flavobacteriia</taxon>
        <taxon>Flavobacteriales</taxon>
        <taxon>Flavobacteriaceae</taxon>
        <taxon>Aquimarina</taxon>
    </lineage>
</organism>
<evidence type="ECO:0000256" key="1">
    <source>
        <dbReference type="SAM" id="SignalP"/>
    </source>
</evidence>
<protein>
    <recommendedName>
        <fullName evidence="4">Peptidase E</fullName>
    </recommendedName>
</protein>
<dbReference type="AlphaFoldDB" id="A0A023BSL8"/>
<dbReference type="EMBL" id="AQRA01000006">
    <property type="protein sequence ID" value="EZH72949.1"/>
    <property type="molecule type" value="Genomic_DNA"/>
</dbReference>
<comment type="caution">
    <text evidence="2">The sequence shown here is derived from an EMBL/GenBank/DDBJ whole genome shotgun (WGS) entry which is preliminary data.</text>
</comment>
<name>A0A023BSL8_9FLAO</name>
<reference evidence="2 3" key="1">
    <citation type="submission" date="2014-04" db="EMBL/GenBank/DDBJ databases">
        <title>Aquimarina sp. 22II-S11-z7 Genome Sequencing.</title>
        <authorList>
            <person name="Lai Q."/>
        </authorList>
    </citation>
    <scope>NUCLEOTIDE SEQUENCE [LARGE SCALE GENOMIC DNA]</scope>
    <source>
        <strain evidence="2 3">22II-S11-z7</strain>
    </source>
</reference>